<evidence type="ECO:0008006" key="5">
    <source>
        <dbReference type="Google" id="ProtNLM"/>
    </source>
</evidence>
<dbReference type="RefSeq" id="WP_207445439.1">
    <property type="nucleotide sequence ID" value="NZ_CP061091.1"/>
</dbReference>
<accession>A0ABS3KB23</accession>
<proteinExistence type="predicted"/>
<gene>
    <name evidence="3" type="ORF">IAI60_04445</name>
</gene>
<evidence type="ECO:0000256" key="1">
    <source>
        <dbReference type="SAM" id="MobiDB-lite"/>
    </source>
</evidence>
<feature type="signal peptide" evidence="2">
    <location>
        <begin position="1"/>
        <end position="20"/>
    </location>
</feature>
<name>A0ABS3KB23_9PROT</name>
<evidence type="ECO:0000313" key="4">
    <source>
        <dbReference type="Proteomes" id="UP001518990"/>
    </source>
</evidence>
<dbReference type="PROSITE" id="PS51257">
    <property type="entry name" value="PROKAR_LIPOPROTEIN"/>
    <property type="match status" value="1"/>
</dbReference>
<protein>
    <recommendedName>
        <fullName evidence="5">Lipoprotein</fullName>
    </recommendedName>
</protein>
<keyword evidence="2" id="KW-0732">Signal</keyword>
<dbReference type="Proteomes" id="UP001518990">
    <property type="component" value="Unassembled WGS sequence"/>
</dbReference>
<reference evidence="3 4" key="1">
    <citation type="submission" date="2020-09" db="EMBL/GenBank/DDBJ databases">
        <title>Roseomonas.</title>
        <authorList>
            <person name="Zhu W."/>
        </authorList>
    </citation>
    <scope>NUCLEOTIDE SEQUENCE [LARGE SCALE GENOMIC DNA]</scope>
    <source>
        <strain evidence="3 4">1311</strain>
    </source>
</reference>
<feature type="region of interest" description="Disordered" evidence="1">
    <location>
        <begin position="102"/>
        <end position="122"/>
    </location>
</feature>
<keyword evidence="4" id="KW-1185">Reference proteome</keyword>
<comment type="caution">
    <text evidence="3">The sequence shown here is derived from an EMBL/GenBank/DDBJ whole genome shotgun (WGS) entry which is preliminary data.</text>
</comment>
<evidence type="ECO:0000256" key="2">
    <source>
        <dbReference type="SAM" id="SignalP"/>
    </source>
</evidence>
<feature type="chain" id="PRO_5046149423" description="Lipoprotein" evidence="2">
    <location>
        <begin position="21"/>
        <end position="194"/>
    </location>
</feature>
<evidence type="ECO:0000313" key="3">
    <source>
        <dbReference type="EMBL" id="MBO1073848.1"/>
    </source>
</evidence>
<organism evidence="3 4">
    <name type="scientific">Roseomonas marmotae</name>
    <dbReference type="NCBI Taxonomy" id="2768161"/>
    <lineage>
        <taxon>Bacteria</taxon>
        <taxon>Pseudomonadati</taxon>
        <taxon>Pseudomonadota</taxon>
        <taxon>Alphaproteobacteria</taxon>
        <taxon>Acetobacterales</taxon>
        <taxon>Roseomonadaceae</taxon>
        <taxon>Roseomonas</taxon>
    </lineage>
</organism>
<dbReference type="EMBL" id="JACTNF010000003">
    <property type="protein sequence ID" value="MBO1073848.1"/>
    <property type="molecule type" value="Genomic_DNA"/>
</dbReference>
<sequence>MTRIPLLLLSVSLGLAACQAAPLPAPVRYAPRPPAKPAPEPSEVEGSWFFRVLGDRCTARVAHRDMVLDLTAGPAKRVGFTVSAPGRGLPASRSVRLHFRSDGGRWQLPGRTDGSRVASASMPLNTTGEGRIRDLLGGGTLRVQGSGVSVPVLALPDAGVSGRDWYGCLARLQEEGAPAAGKAAEPETASAPAE</sequence>